<dbReference type="Proteomes" id="UP000199034">
    <property type="component" value="Unassembled WGS sequence"/>
</dbReference>
<dbReference type="InterPro" id="IPR007016">
    <property type="entry name" value="O-antigen_ligase-rel_domated"/>
</dbReference>
<feature type="domain" description="O-antigen ligase-related" evidence="5">
    <location>
        <begin position="253"/>
        <end position="380"/>
    </location>
</feature>
<protein>
    <submittedName>
        <fullName evidence="6">O-Antigen ligase</fullName>
    </submittedName>
</protein>
<dbReference type="AlphaFoldDB" id="A0A1G6VSR8"/>
<keyword evidence="4" id="KW-0472">Membrane</keyword>
<dbReference type="Pfam" id="PF04932">
    <property type="entry name" value="Wzy_C"/>
    <property type="match status" value="1"/>
</dbReference>
<evidence type="ECO:0000256" key="3">
    <source>
        <dbReference type="ARBA" id="ARBA00022989"/>
    </source>
</evidence>
<reference evidence="6 7" key="1">
    <citation type="submission" date="2016-10" db="EMBL/GenBank/DDBJ databases">
        <authorList>
            <person name="de Groot N.N."/>
        </authorList>
    </citation>
    <scope>NUCLEOTIDE SEQUENCE [LARGE SCALE GENOMIC DNA]</scope>
    <source>
        <strain evidence="6 7">CGMCC 4.6858</strain>
    </source>
</reference>
<evidence type="ECO:0000256" key="4">
    <source>
        <dbReference type="ARBA" id="ARBA00023136"/>
    </source>
</evidence>
<name>A0A1G6VSR8_9ACTN</name>
<dbReference type="EMBL" id="FMZM01000009">
    <property type="protein sequence ID" value="SDD56601.1"/>
    <property type="molecule type" value="Genomic_DNA"/>
</dbReference>
<evidence type="ECO:0000256" key="1">
    <source>
        <dbReference type="ARBA" id="ARBA00004141"/>
    </source>
</evidence>
<keyword evidence="3" id="KW-1133">Transmembrane helix</keyword>
<dbReference type="STRING" id="1045774.SAMN05421872_10938"/>
<keyword evidence="7" id="KW-1185">Reference proteome</keyword>
<keyword evidence="6" id="KW-0436">Ligase</keyword>
<dbReference type="OrthoDB" id="5243524at2"/>
<evidence type="ECO:0000259" key="5">
    <source>
        <dbReference type="Pfam" id="PF04932"/>
    </source>
</evidence>
<dbReference type="PANTHER" id="PTHR37422">
    <property type="entry name" value="TEICHURONIC ACID BIOSYNTHESIS PROTEIN TUAE"/>
    <property type="match status" value="1"/>
</dbReference>
<dbReference type="InterPro" id="IPR051533">
    <property type="entry name" value="WaaL-like"/>
</dbReference>
<evidence type="ECO:0000313" key="6">
    <source>
        <dbReference type="EMBL" id="SDD56601.1"/>
    </source>
</evidence>
<accession>A0A1G6VSR8</accession>
<proteinExistence type="predicted"/>
<gene>
    <name evidence="6" type="ORF">SAMN05421872_10938</name>
</gene>
<sequence>MRWLVARLGLGLHRGAPRAAAFFLVVYAVLLIGVPSQLILQPLGAPGTPANLWALGGLLCWVCATVGGLNPVCGLTATRVAVGLLTAAVLAAYANGTASGWYAPPDIRQATDELWTLVPPTVADTTATMIKAADRGLLSFAGWMAVVLVAAEGLRSWRDLELVVSWLAWLGTLLAGVGLLQFVAGVDIARYIQIPGLSANSDFGAVLSRSALNRVSGTAVHPIEFGVVLACLFPLALHHSIHRWGHRGASLPVVLVFVGSTLSVSRSAVLVLAVTLVVLLLGWPARWRLRALMLAPFAVVGLRLAIPGLVGTIVSLFKNVGNDPSVSGRTDDYGVVFALYGEHPWLGRGLFTFVPRHYRILDDQYLMILVELGAVGLAAVLLLIVTGFANARRARRRARTARSRHLGLVLSASILGGAVGMVTFDAWGFPMAAGLSFLLVGLAGAAAQLAVEQRPREVLAVPSARPEAVR</sequence>
<evidence type="ECO:0000313" key="7">
    <source>
        <dbReference type="Proteomes" id="UP000199034"/>
    </source>
</evidence>
<dbReference type="GO" id="GO:0016020">
    <property type="term" value="C:membrane"/>
    <property type="evidence" value="ECO:0007669"/>
    <property type="project" value="UniProtKB-SubCell"/>
</dbReference>
<evidence type="ECO:0000256" key="2">
    <source>
        <dbReference type="ARBA" id="ARBA00022692"/>
    </source>
</evidence>
<dbReference type="GO" id="GO:0016874">
    <property type="term" value="F:ligase activity"/>
    <property type="evidence" value="ECO:0007669"/>
    <property type="project" value="UniProtKB-KW"/>
</dbReference>
<comment type="subcellular location">
    <subcellularLocation>
        <location evidence="1">Membrane</location>
        <topology evidence="1">Multi-pass membrane protein</topology>
    </subcellularLocation>
</comment>
<dbReference type="PANTHER" id="PTHR37422:SF23">
    <property type="entry name" value="TEICHURONIC ACID BIOSYNTHESIS PROTEIN TUAE"/>
    <property type="match status" value="1"/>
</dbReference>
<organism evidence="6 7">
    <name type="scientific">Nocardioides lianchengensis</name>
    <dbReference type="NCBI Taxonomy" id="1045774"/>
    <lineage>
        <taxon>Bacteria</taxon>
        <taxon>Bacillati</taxon>
        <taxon>Actinomycetota</taxon>
        <taxon>Actinomycetes</taxon>
        <taxon>Propionibacteriales</taxon>
        <taxon>Nocardioidaceae</taxon>
        <taxon>Nocardioides</taxon>
    </lineage>
</organism>
<dbReference type="RefSeq" id="WP_090858568.1">
    <property type="nucleotide sequence ID" value="NZ_FMZM01000009.1"/>
</dbReference>
<keyword evidence="2" id="KW-0812">Transmembrane</keyword>